<evidence type="ECO:0000256" key="2">
    <source>
        <dbReference type="SAM" id="Phobius"/>
    </source>
</evidence>
<feature type="transmembrane region" description="Helical" evidence="2">
    <location>
        <begin position="245"/>
        <end position="265"/>
    </location>
</feature>
<evidence type="ECO:0000313" key="4">
    <source>
        <dbReference type="Proteomes" id="UP000192257"/>
    </source>
</evidence>
<dbReference type="VEuPathDB" id="TriTrypDB:TM35_000042810"/>
<dbReference type="OrthoDB" id="247964at2759"/>
<sequence>MSDIDNPEIVNESSQDEVNVFSVPPFSYYVLPSRGTDNEERIPSDDADNSGKSPHFSKEDENDETYQPLKVMKASPPQYLGRRLEQQRYAGFTNKSYRIPLWDQSCLKYIFGDTFEGTIELEELFSIGKMIIMMAVNCITVAINVFHDTSSKKSLLWIVMTAKVVFCIEFAIVYFFVFFLLCVIVEAVARDNVGTSLAVDIAALTNRISTFSALRFISMASPAFVIETTLRIIQNSFTKRDYLKLLLFSVVWLATCLFAGAAVVMKVTQIDFTSTKNINDWSLTEYIQLVGLIMNLARVDDSYMTETCVLLDGVNRHFCPPGKPRDRLGRSECLYTRFCYFFGIARYAKYEYFDVIFDYHFDFDSRRKKMTMRVKIRKMLNYLAFILRMDNSVLRRFLQMTRSSLPFYEKGRNAFMVSFREDDIVGMDIALWRSDPLSEPTQLFGRKRRNEFNITYECEDCREIWDSQNLGRIDTHSASEKEFRKAIFAPCVNPSW</sequence>
<keyword evidence="4" id="KW-1185">Reference proteome</keyword>
<dbReference type="RefSeq" id="XP_028886133.1">
    <property type="nucleotide sequence ID" value="XM_029022475.1"/>
</dbReference>
<protein>
    <submittedName>
        <fullName evidence="3">Uncharacterized protein</fullName>
    </submittedName>
</protein>
<evidence type="ECO:0000313" key="3">
    <source>
        <dbReference type="EMBL" id="ORC92067.1"/>
    </source>
</evidence>
<dbReference type="EMBL" id="NBCO01000004">
    <property type="protein sequence ID" value="ORC92067.1"/>
    <property type="molecule type" value="Genomic_DNA"/>
</dbReference>
<evidence type="ECO:0000256" key="1">
    <source>
        <dbReference type="SAM" id="MobiDB-lite"/>
    </source>
</evidence>
<feature type="region of interest" description="Disordered" evidence="1">
    <location>
        <begin position="31"/>
        <end position="68"/>
    </location>
</feature>
<comment type="caution">
    <text evidence="3">The sequence shown here is derived from an EMBL/GenBank/DDBJ whole genome shotgun (WGS) entry which is preliminary data.</text>
</comment>
<reference evidence="3 4" key="1">
    <citation type="submission" date="2017-03" db="EMBL/GenBank/DDBJ databases">
        <title>An alternative strategy for trypanosome survival in the mammalian bloodstream revealed through genome and transcriptome analysis of the ubiquitous bovine parasite Trypanosoma (Megatrypanum) theileri.</title>
        <authorList>
            <person name="Kelly S."/>
            <person name="Ivens A."/>
            <person name="Mott A."/>
            <person name="O'Neill E."/>
            <person name="Emms D."/>
            <person name="Macleod O."/>
            <person name="Voorheis P."/>
            <person name="Matthews J."/>
            <person name="Matthews K."/>
            <person name="Carrington M."/>
        </authorList>
    </citation>
    <scope>NUCLEOTIDE SEQUENCE [LARGE SCALE GENOMIC DNA]</scope>
    <source>
        <strain evidence="3">Edinburgh</strain>
    </source>
</reference>
<accession>A0A1X0P550</accession>
<feature type="transmembrane region" description="Helical" evidence="2">
    <location>
        <begin position="124"/>
        <end position="143"/>
    </location>
</feature>
<keyword evidence="2" id="KW-0812">Transmembrane</keyword>
<dbReference type="AlphaFoldDB" id="A0A1X0P550"/>
<proteinExistence type="predicted"/>
<keyword evidence="2" id="KW-1133">Transmembrane helix</keyword>
<feature type="transmembrane region" description="Helical" evidence="2">
    <location>
        <begin position="155"/>
        <end position="188"/>
    </location>
</feature>
<organism evidence="3 4">
    <name type="scientific">Trypanosoma theileri</name>
    <dbReference type="NCBI Taxonomy" id="67003"/>
    <lineage>
        <taxon>Eukaryota</taxon>
        <taxon>Discoba</taxon>
        <taxon>Euglenozoa</taxon>
        <taxon>Kinetoplastea</taxon>
        <taxon>Metakinetoplastina</taxon>
        <taxon>Trypanosomatida</taxon>
        <taxon>Trypanosomatidae</taxon>
        <taxon>Trypanosoma</taxon>
    </lineage>
</organism>
<feature type="transmembrane region" description="Helical" evidence="2">
    <location>
        <begin position="208"/>
        <end position="233"/>
    </location>
</feature>
<dbReference type="Proteomes" id="UP000192257">
    <property type="component" value="Unassembled WGS sequence"/>
</dbReference>
<dbReference type="GeneID" id="39982255"/>
<gene>
    <name evidence="3" type="ORF">TM35_000042810</name>
</gene>
<keyword evidence="2" id="KW-0472">Membrane</keyword>
<name>A0A1X0P550_9TRYP</name>